<dbReference type="Proteomes" id="UP000178969">
    <property type="component" value="Unassembled WGS sequence"/>
</dbReference>
<organism evidence="2 3">
    <name type="scientific">Candidatus Azambacteria bacterium RIFCSPLOWO2_01_FULL_46_26</name>
    <dbReference type="NCBI Taxonomy" id="1797299"/>
    <lineage>
        <taxon>Bacteria</taxon>
        <taxon>Candidatus Azamiibacteriota</taxon>
    </lineage>
</organism>
<feature type="transmembrane region" description="Helical" evidence="1">
    <location>
        <begin position="7"/>
        <end position="25"/>
    </location>
</feature>
<accession>A0A1F5C969</accession>
<protein>
    <submittedName>
        <fullName evidence="2">Uncharacterized protein</fullName>
    </submittedName>
</protein>
<sequence>MNQTTKIIIGIVIVIVVIWGGYALLKGHQEQAVTEPTVSTQLSQKVQQGENIQFEQSLQNKSGEQQQVDIKKIFLKTNFKNPYNKLPKDLGLYLRVANGHYLFSNEIANESIYDGKKISIKGSLVALSQNGFHFAHTVERGNPGIEGGESVVDLYVDGNLVANNIYNLGDVQITNNGKHYFYQTIGDAGTNSTLVKDGVKLIDVKSDYWKGGIQGFAIDDDNGFDLIVYISNLSGHKLIYKSKEISKNNIYSFSISPNGKHYAYVESLESKGDEKKYSVIVDGDIKIKNIFSAGVDVKITNSGHYVVNDISNKRAYIDGKLYNLKADFAKAYINNDASHFLIIDNEWQLDDKVLSLNINMNNFGGVEILDNTVYIYEFEFEKENV</sequence>
<reference evidence="2 3" key="1">
    <citation type="journal article" date="2016" name="Nat. Commun.">
        <title>Thousands of microbial genomes shed light on interconnected biogeochemical processes in an aquifer system.</title>
        <authorList>
            <person name="Anantharaman K."/>
            <person name="Brown C.T."/>
            <person name="Hug L.A."/>
            <person name="Sharon I."/>
            <person name="Castelle C.J."/>
            <person name="Probst A.J."/>
            <person name="Thomas B.C."/>
            <person name="Singh A."/>
            <person name="Wilkins M.J."/>
            <person name="Karaoz U."/>
            <person name="Brodie E.L."/>
            <person name="Williams K.H."/>
            <person name="Hubbard S.S."/>
            <person name="Banfield J.F."/>
        </authorList>
    </citation>
    <scope>NUCLEOTIDE SEQUENCE [LARGE SCALE GENOMIC DNA]</scope>
</reference>
<dbReference type="EMBL" id="MEYT01000004">
    <property type="protein sequence ID" value="OGD39407.1"/>
    <property type="molecule type" value="Genomic_DNA"/>
</dbReference>
<gene>
    <name evidence="2" type="ORF">A3A25_00485</name>
</gene>
<evidence type="ECO:0000313" key="3">
    <source>
        <dbReference type="Proteomes" id="UP000178969"/>
    </source>
</evidence>
<name>A0A1F5C969_9BACT</name>
<evidence type="ECO:0000256" key="1">
    <source>
        <dbReference type="SAM" id="Phobius"/>
    </source>
</evidence>
<proteinExistence type="predicted"/>
<keyword evidence="1" id="KW-0472">Membrane</keyword>
<dbReference type="AlphaFoldDB" id="A0A1F5C969"/>
<evidence type="ECO:0000313" key="2">
    <source>
        <dbReference type="EMBL" id="OGD39407.1"/>
    </source>
</evidence>
<keyword evidence="1" id="KW-1133">Transmembrane helix</keyword>
<keyword evidence="1" id="KW-0812">Transmembrane</keyword>
<comment type="caution">
    <text evidence="2">The sequence shown here is derived from an EMBL/GenBank/DDBJ whole genome shotgun (WGS) entry which is preliminary data.</text>
</comment>